<evidence type="ECO:0000313" key="3">
    <source>
        <dbReference type="Proteomes" id="UP000095255"/>
    </source>
</evidence>
<dbReference type="InterPro" id="IPR036388">
    <property type="entry name" value="WH-like_DNA-bd_sf"/>
</dbReference>
<sequence length="142" mass="16745">MKKRKLFEQFVQFISSVHQVTNDMTKDVKFDEITPMQYKILEYIAVCQPVTLSKVSECLHISLPNASRELRKLMEKDLCQKHSDLDDKRKHSIRLTENGTKLVDAAFQNIELKFNRQIEALTEDELEEVRQALEVLQKKVFY</sequence>
<evidence type="ECO:0000313" key="2">
    <source>
        <dbReference type="EMBL" id="OEH86398.1"/>
    </source>
</evidence>
<dbReference type="PANTHER" id="PTHR33164:SF43">
    <property type="entry name" value="HTH-TYPE TRANSCRIPTIONAL REPRESSOR YETL"/>
    <property type="match status" value="1"/>
</dbReference>
<dbReference type="SMART" id="SM00347">
    <property type="entry name" value="HTH_MARR"/>
    <property type="match status" value="1"/>
</dbReference>
<name>A0A1E5L8L0_9FIRM</name>
<dbReference type="Gene3D" id="1.10.10.10">
    <property type="entry name" value="Winged helix-like DNA-binding domain superfamily/Winged helix DNA-binding domain"/>
    <property type="match status" value="1"/>
</dbReference>
<dbReference type="InterPro" id="IPR036390">
    <property type="entry name" value="WH_DNA-bd_sf"/>
</dbReference>
<dbReference type="Proteomes" id="UP000095255">
    <property type="component" value="Unassembled WGS sequence"/>
</dbReference>
<dbReference type="EMBL" id="MJAT01000004">
    <property type="protein sequence ID" value="OEH86398.1"/>
    <property type="molecule type" value="Genomic_DNA"/>
</dbReference>
<dbReference type="PANTHER" id="PTHR33164">
    <property type="entry name" value="TRANSCRIPTIONAL REGULATOR, MARR FAMILY"/>
    <property type="match status" value="1"/>
</dbReference>
<dbReference type="STRING" id="1390249.BHU72_13330"/>
<dbReference type="GO" id="GO:0006950">
    <property type="term" value="P:response to stress"/>
    <property type="evidence" value="ECO:0007669"/>
    <property type="project" value="TreeGrafter"/>
</dbReference>
<organism evidence="2 3">
    <name type="scientific">Desulfuribacillus stibiiarsenatis</name>
    <dbReference type="NCBI Taxonomy" id="1390249"/>
    <lineage>
        <taxon>Bacteria</taxon>
        <taxon>Bacillati</taxon>
        <taxon>Bacillota</taxon>
        <taxon>Desulfuribacillia</taxon>
        <taxon>Desulfuribacillales</taxon>
        <taxon>Desulfuribacillaceae</taxon>
        <taxon>Desulfuribacillus</taxon>
    </lineage>
</organism>
<feature type="domain" description="HTH marR-type" evidence="1">
    <location>
        <begin position="3"/>
        <end position="138"/>
    </location>
</feature>
<comment type="caution">
    <text evidence="2">The sequence shown here is derived from an EMBL/GenBank/DDBJ whole genome shotgun (WGS) entry which is preliminary data.</text>
</comment>
<protein>
    <submittedName>
        <fullName evidence="2">MarR family transcriptional regulator</fullName>
    </submittedName>
</protein>
<dbReference type="PROSITE" id="PS50995">
    <property type="entry name" value="HTH_MARR_2"/>
    <property type="match status" value="1"/>
</dbReference>
<dbReference type="Pfam" id="PF01047">
    <property type="entry name" value="MarR"/>
    <property type="match status" value="1"/>
</dbReference>
<dbReference type="PRINTS" id="PR00598">
    <property type="entry name" value="HTHMARR"/>
</dbReference>
<dbReference type="RefSeq" id="WP_069701185.1">
    <property type="nucleotide sequence ID" value="NZ_MJAT01000004.1"/>
</dbReference>
<dbReference type="OrthoDB" id="2314798at2"/>
<dbReference type="InterPro" id="IPR000835">
    <property type="entry name" value="HTH_MarR-typ"/>
</dbReference>
<accession>A0A1E5L8L0</accession>
<proteinExistence type="predicted"/>
<dbReference type="InterPro" id="IPR039422">
    <property type="entry name" value="MarR/SlyA-like"/>
</dbReference>
<keyword evidence="3" id="KW-1185">Reference proteome</keyword>
<dbReference type="GO" id="GO:0003700">
    <property type="term" value="F:DNA-binding transcription factor activity"/>
    <property type="evidence" value="ECO:0007669"/>
    <property type="project" value="InterPro"/>
</dbReference>
<gene>
    <name evidence="2" type="ORF">BHU72_13330</name>
</gene>
<dbReference type="AlphaFoldDB" id="A0A1E5L8L0"/>
<reference evidence="2 3" key="1">
    <citation type="submission" date="2016-09" db="EMBL/GenBank/DDBJ databases">
        <title>Desulfuribacillus arsenicus sp. nov., an obligately anaerobic, dissimilatory arsenic- and antimonate-reducing bacterium isolated from anoxic sediments.</title>
        <authorList>
            <person name="Abin C.A."/>
            <person name="Hollibaugh J.T."/>
        </authorList>
    </citation>
    <scope>NUCLEOTIDE SEQUENCE [LARGE SCALE GENOMIC DNA]</scope>
    <source>
        <strain evidence="2 3">MLFW-2</strain>
    </source>
</reference>
<evidence type="ECO:0000259" key="1">
    <source>
        <dbReference type="PROSITE" id="PS50995"/>
    </source>
</evidence>
<dbReference type="SUPFAM" id="SSF46785">
    <property type="entry name" value="Winged helix' DNA-binding domain"/>
    <property type="match status" value="1"/>
</dbReference>